<dbReference type="PANTHER" id="PTHR43709">
    <property type="entry name" value="ACONITATE ISOMERASE-RELATED"/>
    <property type="match status" value="1"/>
</dbReference>
<organism evidence="3 4">
    <name type="scientific">Bacillus cytotoxicus</name>
    <dbReference type="NCBI Taxonomy" id="580165"/>
    <lineage>
        <taxon>Bacteria</taxon>
        <taxon>Bacillati</taxon>
        <taxon>Bacillota</taxon>
        <taxon>Bacilli</taxon>
        <taxon>Bacillales</taxon>
        <taxon>Bacillaceae</taxon>
        <taxon>Bacillus</taxon>
        <taxon>Bacillus cereus group</taxon>
    </lineage>
</organism>
<accession>A0AAX2CI72</accession>
<dbReference type="SUPFAM" id="SSF54506">
    <property type="entry name" value="Diaminopimelate epimerase-like"/>
    <property type="match status" value="2"/>
</dbReference>
<dbReference type="EMBL" id="FMIK01000024">
    <property type="protein sequence ID" value="SCL92809.1"/>
    <property type="molecule type" value="Genomic_DNA"/>
</dbReference>
<name>A0AAX2CI72_9BACI</name>
<comment type="caution">
    <text evidence="3">The sequence shown here is derived from an EMBL/GenBank/DDBJ whole genome shotgun (WGS) entry which is preliminary data.</text>
</comment>
<dbReference type="PANTHER" id="PTHR43709:SF3">
    <property type="entry name" value="ISOMERASE YBHH-RELATED"/>
    <property type="match status" value="1"/>
</dbReference>
<reference evidence="3 4" key="1">
    <citation type="submission" date="2016-08" db="EMBL/GenBank/DDBJ databases">
        <authorList>
            <person name="Loux V."/>
            <person name="Rue O."/>
        </authorList>
    </citation>
    <scope>NUCLEOTIDE SEQUENCE [LARGE SCALE GENOMIC DNA]</scope>
    <source>
        <strain evidence="3 4">AFSSA_08CEB44bac</strain>
    </source>
</reference>
<evidence type="ECO:0008006" key="5">
    <source>
        <dbReference type="Google" id="ProtNLM"/>
    </source>
</evidence>
<dbReference type="Pfam" id="PF04303">
    <property type="entry name" value="PrpF"/>
    <property type="match status" value="1"/>
</dbReference>
<dbReference type="RefSeq" id="WP_087098741.1">
    <property type="nucleotide sequence ID" value="NZ_CP066179.1"/>
</dbReference>
<sequence>MKIPCFVMRGGTSKGLFFLDKHLPSNKRLRNEVILKVLGAGNARGVDGMGSLDPLSNKIAIIRKSTDPGIDIDYLFLQADLKKMVLDDSVNCGNIISAVAPYAIESGVIKAESGEMTVTIRNVNTNAIVESKILTENGNALYSGDVKIDGVPGTGAPIRLNFMNSVGSVTGKLFPTGSKMDVIEGINVSCIDVSVPLIIIQATELGIEGDESPELLNSNTMFLNKIDMIRKKVATLANLGNVSNKVIPKIAIVSRPRKSGTITSRYFIPHQCHSTHAVTGSLALSAAIKINGTTANHIVKKSGSYKVEESNPIIIEHPAGQIQTESIVVESNGKYSIKQSSITRTARLILKGELVLS</sequence>
<comment type="similarity">
    <text evidence="1">Belongs to the PrpF family.</text>
</comment>
<dbReference type="InterPro" id="IPR007400">
    <property type="entry name" value="PrpF-like"/>
</dbReference>
<evidence type="ECO:0000313" key="4">
    <source>
        <dbReference type="Proteomes" id="UP000242164"/>
    </source>
</evidence>
<evidence type="ECO:0000313" key="3">
    <source>
        <dbReference type="EMBL" id="SCL92809.1"/>
    </source>
</evidence>
<gene>
    <name evidence="3" type="ORF">BCB44BAC_02128</name>
</gene>
<protein>
    <recommendedName>
        <fullName evidence="5">4-oxalomesaconate tautomerase</fullName>
    </recommendedName>
</protein>
<proteinExistence type="inferred from homology"/>
<keyword evidence="2" id="KW-0413">Isomerase</keyword>
<dbReference type="Gene3D" id="3.10.310.10">
    <property type="entry name" value="Diaminopimelate Epimerase, Chain A, domain 1"/>
    <property type="match status" value="2"/>
</dbReference>
<dbReference type="AlphaFoldDB" id="A0AAX2CI72"/>
<dbReference type="Proteomes" id="UP000242164">
    <property type="component" value="Unassembled WGS sequence"/>
</dbReference>
<evidence type="ECO:0000256" key="1">
    <source>
        <dbReference type="ARBA" id="ARBA00007673"/>
    </source>
</evidence>
<evidence type="ECO:0000256" key="2">
    <source>
        <dbReference type="ARBA" id="ARBA00023235"/>
    </source>
</evidence>
<dbReference type="GO" id="GO:0016853">
    <property type="term" value="F:isomerase activity"/>
    <property type="evidence" value="ECO:0007669"/>
    <property type="project" value="UniProtKB-KW"/>
</dbReference>